<comment type="caution">
    <text evidence="2">The sequence shown here is derived from an EMBL/GenBank/DDBJ whole genome shotgun (WGS) entry which is preliminary data.</text>
</comment>
<dbReference type="GO" id="GO:0008289">
    <property type="term" value="F:lipid binding"/>
    <property type="evidence" value="ECO:0007669"/>
    <property type="project" value="InterPro"/>
</dbReference>
<sequence length="226" mass="25495">MESLQERLLEHVVPDQVGNVGKVAYRFTEMRIVHVHWPRVSTVDGLFMANNGALRLEGKYELHRPGVLGYHKCGEFLFDLSAICLSIKETQLSESHSLPSGRVRHHQHHHRSHVLPAHHVTCTVGHIRVRFHGGAARLCQFLTSMYIKVYRRHLEAQIAKVIQETVQDDGQILMSALSVMASINHTSERHVTGSTERPTPEHALSEPGGGKIQRFLDSFSRGQPQT</sequence>
<dbReference type="Gene3D" id="3.15.20.10">
    <property type="entry name" value="Bactericidal permeability-increasing protein, domain 2"/>
    <property type="match status" value="1"/>
</dbReference>
<dbReference type="Gene3D" id="3.15.10.10">
    <property type="entry name" value="Bactericidal permeability-increasing protein, domain 1"/>
    <property type="match status" value="1"/>
</dbReference>
<reference evidence="2" key="1">
    <citation type="journal article" date="2019" name="bioRxiv">
        <title>The Genome of the Zebra Mussel, Dreissena polymorpha: A Resource for Invasive Species Research.</title>
        <authorList>
            <person name="McCartney M.A."/>
            <person name="Auch B."/>
            <person name="Kono T."/>
            <person name="Mallez S."/>
            <person name="Zhang Y."/>
            <person name="Obille A."/>
            <person name="Becker A."/>
            <person name="Abrahante J.E."/>
            <person name="Garbe J."/>
            <person name="Badalamenti J.P."/>
            <person name="Herman A."/>
            <person name="Mangelson H."/>
            <person name="Liachko I."/>
            <person name="Sullivan S."/>
            <person name="Sone E.D."/>
            <person name="Koren S."/>
            <person name="Silverstein K.A.T."/>
            <person name="Beckman K.B."/>
            <person name="Gohl D.M."/>
        </authorList>
    </citation>
    <scope>NUCLEOTIDE SEQUENCE</scope>
    <source>
        <strain evidence="2">Duluth1</strain>
        <tissue evidence="2">Whole animal</tissue>
    </source>
</reference>
<dbReference type="InterPro" id="IPR017943">
    <property type="entry name" value="Bactericidal_perm-incr_a/b_dom"/>
</dbReference>
<name>A0A9D4LX18_DREPO</name>
<evidence type="ECO:0000313" key="2">
    <source>
        <dbReference type="EMBL" id="KAH3864431.1"/>
    </source>
</evidence>
<protein>
    <submittedName>
        <fullName evidence="2">Uncharacterized protein</fullName>
    </submittedName>
</protein>
<gene>
    <name evidence="2" type="ORF">DPMN_027449</name>
</gene>
<organism evidence="2 3">
    <name type="scientific">Dreissena polymorpha</name>
    <name type="common">Zebra mussel</name>
    <name type="synonym">Mytilus polymorpha</name>
    <dbReference type="NCBI Taxonomy" id="45954"/>
    <lineage>
        <taxon>Eukaryota</taxon>
        <taxon>Metazoa</taxon>
        <taxon>Spiralia</taxon>
        <taxon>Lophotrochozoa</taxon>
        <taxon>Mollusca</taxon>
        <taxon>Bivalvia</taxon>
        <taxon>Autobranchia</taxon>
        <taxon>Heteroconchia</taxon>
        <taxon>Euheterodonta</taxon>
        <taxon>Imparidentia</taxon>
        <taxon>Neoheterodontei</taxon>
        <taxon>Myida</taxon>
        <taxon>Dreissenoidea</taxon>
        <taxon>Dreissenidae</taxon>
        <taxon>Dreissena</taxon>
    </lineage>
</organism>
<evidence type="ECO:0000256" key="1">
    <source>
        <dbReference type="SAM" id="MobiDB-lite"/>
    </source>
</evidence>
<dbReference type="OrthoDB" id="10255543at2759"/>
<dbReference type="SUPFAM" id="SSF55394">
    <property type="entry name" value="Bactericidal permeability-increasing protein, BPI"/>
    <property type="match status" value="1"/>
</dbReference>
<reference evidence="2" key="2">
    <citation type="submission" date="2020-11" db="EMBL/GenBank/DDBJ databases">
        <authorList>
            <person name="McCartney M.A."/>
            <person name="Auch B."/>
            <person name="Kono T."/>
            <person name="Mallez S."/>
            <person name="Becker A."/>
            <person name="Gohl D.M."/>
            <person name="Silverstein K.A.T."/>
            <person name="Koren S."/>
            <person name="Bechman K.B."/>
            <person name="Herman A."/>
            <person name="Abrahante J.E."/>
            <person name="Garbe J."/>
        </authorList>
    </citation>
    <scope>NUCLEOTIDE SEQUENCE</scope>
    <source>
        <strain evidence="2">Duluth1</strain>
        <tissue evidence="2">Whole animal</tissue>
    </source>
</reference>
<keyword evidence="3" id="KW-1185">Reference proteome</keyword>
<dbReference type="Proteomes" id="UP000828390">
    <property type="component" value="Unassembled WGS sequence"/>
</dbReference>
<dbReference type="AlphaFoldDB" id="A0A9D4LX18"/>
<feature type="region of interest" description="Disordered" evidence="1">
    <location>
        <begin position="187"/>
        <end position="226"/>
    </location>
</feature>
<dbReference type="EMBL" id="JAIWYP010000002">
    <property type="protein sequence ID" value="KAH3864431.1"/>
    <property type="molecule type" value="Genomic_DNA"/>
</dbReference>
<proteinExistence type="predicted"/>
<accession>A0A9D4LX18</accession>
<evidence type="ECO:0000313" key="3">
    <source>
        <dbReference type="Proteomes" id="UP000828390"/>
    </source>
</evidence>